<dbReference type="Pfam" id="PF04773">
    <property type="entry name" value="FecR"/>
    <property type="match status" value="1"/>
</dbReference>
<dbReference type="Proteomes" id="UP000676386">
    <property type="component" value="Unassembled WGS sequence"/>
</dbReference>
<evidence type="ECO:0000259" key="3">
    <source>
        <dbReference type="Pfam" id="PF16344"/>
    </source>
</evidence>
<dbReference type="Gene3D" id="2.60.120.1440">
    <property type="match status" value="1"/>
</dbReference>
<gene>
    <name evidence="4" type="ORF">KE626_23645</name>
</gene>
<organism evidence="4 5">
    <name type="scientific">Chitinophaga hostae</name>
    <dbReference type="NCBI Taxonomy" id="2831022"/>
    <lineage>
        <taxon>Bacteria</taxon>
        <taxon>Pseudomonadati</taxon>
        <taxon>Bacteroidota</taxon>
        <taxon>Chitinophagia</taxon>
        <taxon>Chitinophagales</taxon>
        <taxon>Chitinophagaceae</taxon>
        <taxon>Chitinophaga</taxon>
    </lineage>
</organism>
<accession>A0ABS5J5H6</accession>
<comment type="caution">
    <text evidence="4">The sequence shown here is derived from an EMBL/GenBank/DDBJ whole genome shotgun (WGS) entry which is preliminary data.</text>
</comment>
<feature type="transmembrane region" description="Helical" evidence="1">
    <location>
        <begin position="79"/>
        <end position="99"/>
    </location>
</feature>
<name>A0ABS5J5H6_9BACT</name>
<dbReference type="InterPro" id="IPR012373">
    <property type="entry name" value="Ferrdict_sens_TM"/>
</dbReference>
<dbReference type="Pfam" id="PF16344">
    <property type="entry name" value="FecR_C"/>
    <property type="match status" value="1"/>
</dbReference>
<dbReference type="PANTHER" id="PTHR30273:SF2">
    <property type="entry name" value="PROTEIN FECR"/>
    <property type="match status" value="1"/>
</dbReference>
<dbReference type="InterPro" id="IPR006860">
    <property type="entry name" value="FecR"/>
</dbReference>
<evidence type="ECO:0000313" key="5">
    <source>
        <dbReference type="Proteomes" id="UP000676386"/>
    </source>
</evidence>
<dbReference type="Gene3D" id="3.55.50.30">
    <property type="match status" value="1"/>
</dbReference>
<feature type="domain" description="Protein FecR C-terminal" evidence="3">
    <location>
        <begin position="309"/>
        <end position="375"/>
    </location>
</feature>
<keyword evidence="1" id="KW-0472">Membrane</keyword>
<dbReference type="InterPro" id="IPR032508">
    <property type="entry name" value="FecR_C"/>
</dbReference>
<dbReference type="PIRSF" id="PIRSF018266">
    <property type="entry name" value="FecR"/>
    <property type="match status" value="1"/>
</dbReference>
<dbReference type="PANTHER" id="PTHR30273">
    <property type="entry name" value="PERIPLASMIC SIGNAL SENSOR AND SIGMA FACTOR ACTIVATOR FECR-RELATED"/>
    <property type="match status" value="1"/>
</dbReference>
<dbReference type="RefSeq" id="WP_211975481.1">
    <property type="nucleotide sequence ID" value="NZ_CBFHAM010000008.1"/>
</dbReference>
<sequence>MQRFRSIIKTYLEGRMSEKELSERLSAHDDELHSTIHEQLESGAFDGLTNPAGREEMYNRVMAQAKQTESGLHISYRKWFRVAAAILLPVMAVAGWWYYTQEQLPHKLTEHHITRSAKNKVVLTLSDGTAIELDSSGKGVVARQGNTVVLKKDNGQLVYNPSLNKGGEVLYNKISTPKGETFRVTLPDGSTALLNAASSIRFPVVFSKDSRQVEVTGEAYFEIEKARAPFRVKTRGAEIQVLGTKFNVNGYTDESALRVTLLEGAVKVAGSRDSVMLHPGQQAVLTGYDAGVRDRVDLEEAMAWKNGNFVFNSLTLPEIMRQICRWYDVEVTYEGPVSQKRFTGIVGRNESISEVLGFMQTAGIKYKINDRKIVITQ</sequence>
<keyword evidence="1" id="KW-1133">Transmembrane helix</keyword>
<proteinExistence type="predicted"/>
<reference evidence="4 5" key="1">
    <citation type="submission" date="2021-04" db="EMBL/GenBank/DDBJ databases">
        <title>Chitinophaga sp. nov., isolated from the rhizosphere soil.</title>
        <authorList>
            <person name="He S."/>
        </authorList>
    </citation>
    <scope>NUCLEOTIDE SEQUENCE [LARGE SCALE GENOMIC DNA]</scope>
    <source>
        <strain evidence="4 5">2R12</strain>
    </source>
</reference>
<evidence type="ECO:0000313" key="4">
    <source>
        <dbReference type="EMBL" id="MBS0030340.1"/>
    </source>
</evidence>
<protein>
    <submittedName>
        <fullName evidence="4">FecR domain-containing protein</fullName>
    </submittedName>
</protein>
<keyword evidence="5" id="KW-1185">Reference proteome</keyword>
<dbReference type="EMBL" id="JAGTXB010000014">
    <property type="protein sequence ID" value="MBS0030340.1"/>
    <property type="molecule type" value="Genomic_DNA"/>
</dbReference>
<keyword evidence="1" id="KW-0812">Transmembrane</keyword>
<evidence type="ECO:0000256" key="1">
    <source>
        <dbReference type="SAM" id="Phobius"/>
    </source>
</evidence>
<evidence type="ECO:0000259" key="2">
    <source>
        <dbReference type="Pfam" id="PF04773"/>
    </source>
</evidence>
<feature type="domain" description="FecR protein" evidence="2">
    <location>
        <begin position="173"/>
        <end position="267"/>
    </location>
</feature>